<name>A0AAE1U0P0_9EUCA</name>
<evidence type="ECO:0000313" key="3">
    <source>
        <dbReference type="Proteomes" id="UP001292094"/>
    </source>
</evidence>
<proteinExistence type="predicted"/>
<dbReference type="AlphaFoldDB" id="A0AAE1U0P0"/>
<feature type="region of interest" description="Disordered" evidence="1">
    <location>
        <begin position="220"/>
        <end position="249"/>
    </location>
</feature>
<evidence type="ECO:0000313" key="2">
    <source>
        <dbReference type="EMBL" id="KAK4304176.1"/>
    </source>
</evidence>
<accession>A0AAE1U0P0</accession>
<protein>
    <submittedName>
        <fullName evidence="2">Uncharacterized protein</fullName>
    </submittedName>
</protein>
<organism evidence="2 3">
    <name type="scientific">Petrolisthes manimaculis</name>
    <dbReference type="NCBI Taxonomy" id="1843537"/>
    <lineage>
        <taxon>Eukaryota</taxon>
        <taxon>Metazoa</taxon>
        <taxon>Ecdysozoa</taxon>
        <taxon>Arthropoda</taxon>
        <taxon>Crustacea</taxon>
        <taxon>Multicrustacea</taxon>
        <taxon>Malacostraca</taxon>
        <taxon>Eumalacostraca</taxon>
        <taxon>Eucarida</taxon>
        <taxon>Decapoda</taxon>
        <taxon>Pleocyemata</taxon>
        <taxon>Anomura</taxon>
        <taxon>Galatheoidea</taxon>
        <taxon>Porcellanidae</taxon>
        <taxon>Petrolisthes</taxon>
    </lineage>
</organism>
<sequence>MDGKAAQTQFEKVSFQLPVPFRKAAIMSNVLVNETCEFLVGSTNETSHYFDKCNRYAFGLLCERISRIILDINNIIRYSRSHAFFATLPVNKLPHTQCCVCAVHFSAFCTKDDETFALLSAVHRQIYFHWILDKIDNGEEIASTGPVLSQYCNTFGALFQSVASNIPYPCTVSKPVPIVAPSPVEVDQSDVDVVHNSALVPIVPDPTYFPVPAPRHILPSVSNSTPNKTDSSIIAASQTSNIDYSNSDA</sequence>
<comment type="caution">
    <text evidence="2">The sequence shown here is derived from an EMBL/GenBank/DDBJ whole genome shotgun (WGS) entry which is preliminary data.</text>
</comment>
<reference evidence="2" key="1">
    <citation type="submission" date="2023-11" db="EMBL/GenBank/DDBJ databases">
        <title>Genome assemblies of two species of porcelain crab, Petrolisthes cinctipes and Petrolisthes manimaculis (Anomura: Porcellanidae).</title>
        <authorList>
            <person name="Angst P."/>
        </authorList>
    </citation>
    <scope>NUCLEOTIDE SEQUENCE</scope>
    <source>
        <strain evidence="2">PB745_02</strain>
        <tissue evidence="2">Gill</tissue>
    </source>
</reference>
<dbReference type="Proteomes" id="UP001292094">
    <property type="component" value="Unassembled WGS sequence"/>
</dbReference>
<gene>
    <name evidence="2" type="ORF">Pmani_023869</name>
</gene>
<evidence type="ECO:0000256" key="1">
    <source>
        <dbReference type="SAM" id="MobiDB-lite"/>
    </source>
</evidence>
<dbReference type="EMBL" id="JAWZYT010002467">
    <property type="protein sequence ID" value="KAK4304176.1"/>
    <property type="molecule type" value="Genomic_DNA"/>
</dbReference>
<keyword evidence="3" id="KW-1185">Reference proteome</keyword>